<evidence type="ECO:0000259" key="7">
    <source>
        <dbReference type="PROSITE" id="PS50893"/>
    </source>
</evidence>
<keyword evidence="4 8" id="KW-0067">ATP-binding</keyword>
<dbReference type="SMART" id="SM00382">
    <property type="entry name" value="AAA"/>
    <property type="match status" value="1"/>
</dbReference>
<evidence type="ECO:0000256" key="5">
    <source>
        <dbReference type="ARBA" id="ARBA00022967"/>
    </source>
</evidence>
<dbReference type="Proteomes" id="UP001595839">
    <property type="component" value="Unassembled WGS sequence"/>
</dbReference>
<feature type="domain" description="ABC transporter" evidence="7">
    <location>
        <begin position="14"/>
        <end position="227"/>
    </location>
</feature>
<dbReference type="GO" id="GO:0005524">
    <property type="term" value="F:ATP binding"/>
    <property type="evidence" value="ECO:0007669"/>
    <property type="project" value="UniProtKB-KW"/>
</dbReference>
<sequence length="242" mass="26638">MAPHTEQLTRSTAVRLRGLTRSFDGRTVLDGIDLDIPSGQFVALLGHSGSGKSTLLRAVAGLDHEVTGSGRLTAPERVSVVFQDSRLLPWRRVLDNVLLGTDGEDKGRAALAEVGLAGRERAWPNELSGGEAQRAALARSLVREPELLLADEPFGALDALTRIKMHALLRELWERHRPSVLLVTHDVDEAIVLADRILVLEQGRIGLDLTVDRPHPRSYRDPLLSEYRERLLAALGVTEDHK</sequence>
<gene>
    <name evidence="8" type="ORF">ACFPIH_27340</name>
</gene>
<dbReference type="SUPFAM" id="SSF52540">
    <property type="entry name" value="P-loop containing nucleoside triphosphate hydrolases"/>
    <property type="match status" value="1"/>
</dbReference>
<keyword evidence="5" id="KW-1278">Translocase</keyword>
<evidence type="ECO:0000313" key="9">
    <source>
        <dbReference type="Proteomes" id="UP001595839"/>
    </source>
</evidence>
<protein>
    <submittedName>
        <fullName evidence="8">ABC transporter ATP-binding protein</fullName>
    </submittedName>
</protein>
<dbReference type="PROSITE" id="PS50893">
    <property type="entry name" value="ABC_TRANSPORTER_2"/>
    <property type="match status" value="1"/>
</dbReference>
<dbReference type="EMBL" id="JBHSFK010000019">
    <property type="protein sequence ID" value="MFC4503184.1"/>
    <property type="molecule type" value="Genomic_DNA"/>
</dbReference>
<keyword evidence="2" id="KW-1003">Cell membrane</keyword>
<dbReference type="PANTHER" id="PTHR42788">
    <property type="entry name" value="TAURINE IMPORT ATP-BINDING PROTEIN-RELATED"/>
    <property type="match status" value="1"/>
</dbReference>
<comment type="caution">
    <text evidence="8">The sequence shown here is derived from an EMBL/GenBank/DDBJ whole genome shotgun (WGS) entry which is preliminary data.</text>
</comment>
<evidence type="ECO:0000313" key="8">
    <source>
        <dbReference type="EMBL" id="MFC4503184.1"/>
    </source>
</evidence>
<dbReference type="InterPro" id="IPR027417">
    <property type="entry name" value="P-loop_NTPase"/>
</dbReference>
<dbReference type="Gene3D" id="3.40.50.300">
    <property type="entry name" value="P-loop containing nucleotide triphosphate hydrolases"/>
    <property type="match status" value="1"/>
</dbReference>
<name>A0ABV9AV98_9ACTN</name>
<evidence type="ECO:0000256" key="2">
    <source>
        <dbReference type="ARBA" id="ARBA00022475"/>
    </source>
</evidence>
<keyword evidence="6" id="KW-0472">Membrane</keyword>
<organism evidence="8 9">
    <name type="scientific">Streptomyces vulcanius</name>
    <dbReference type="NCBI Taxonomy" id="1441876"/>
    <lineage>
        <taxon>Bacteria</taxon>
        <taxon>Bacillati</taxon>
        <taxon>Actinomycetota</taxon>
        <taxon>Actinomycetes</taxon>
        <taxon>Kitasatosporales</taxon>
        <taxon>Streptomycetaceae</taxon>
        <taxon>Streptomyces</taxon>
    </lineage>
</organism>
<keyword evidence="1" id="KW-0813">Transport</keyword>
<dbReference type="InterPro" id="IPR003439">
    <property type="entry name" value="ABC_transporter-like_ATP-bd"/>
</dbReference>
<dbReference type="InterPro" id="IPR050166">
    <property type="entry name" value="ABC_transporter_ATP-bind"/>
</dbReference>
<dbReference type="Pfam" id="PF00005">
    <property type="entry name" value="ABC_tran"/>
    <property type="match status" value="1"/>
</dbReference>
<dbReference type="RefSeq" id="WP_381173168.1">
    <property type="nucleotide sequence ID" value="NZ_JBHSFK010000019.1"/>
</dbReference>
<proteinExistence type="predicted"/>
<dbReference type="InterPro" id="IPR003593">
    <property type="entry name" value="AAA+_ATPase"/>
</dbReference>
<evidence type="ECO:0000256" key="4">
    <source>
        <dbReference type="ARBA" id="ARBA00022840"/>
    </source>
</evidence>
<keyword evidence="3" id="KW-0547">Nucleotide-binding</keyword>
<evidence type="ECO:0000256" key="3">
    <source>
        <dbReference type="ARBA" id="ARBA00022741"/>
    </source>
</evidence>
<dbReference type="PANTHER" id="PTHR42788:SF17">
    <property type="entry name" value="ALIPHATIC SULFONATES IMPORT ATP-BINDING PROTEIN SSUB"/>
    <property type="match status" value="1"/>
</dbReference>
<evidence type="ECO:0000256" key="6">
    <source>
        <dbReference type="ARBA" id="ARBA00023136"/>
    </source>
</evidence>
<accession>A0ABV9AV98</accession>
<dbReference type="PROSITE" id="PS00211">
    <property type="entry name" value="ABC_TRANSPORTER_1"/>
    <property type="match status" value="1"/>
</dbReference>
<dbReference type="InterPro" id="IPR017871">
    <property type="entry name" value="ABC_transporter-like_CS"/>
</dbReference>
<keyword evidence="9" id="KW-1185">Reference proteome</keyword>
<reference evidence="9" key="1">
    <citation type="journal article" date="2019" name="Int. J. Syst. Evol. Microbiol.">
        <title>The Global Catalogue of Microorganisms (GCM) 10K type strain sequencing project: providing services to taxonomists for standard genome sequencing and annotation.</title>
        <authorList>
            <consortium name="The Broad Institute Genomics Platform"/>
            <consortium name="The Broad Institute Genome Sequencing Center for Infectious Disease"/>
            <person name="Wu L."/>
            <person name="Ma J."/>
        </authorList>
    </citation>
    <scope>NUCLEOTIDE SEQUENCE [LARGE SCALE GENOMIC DNA]</scope>
    <source>
        <strain evidence="9">CGMCC 4.7177</strain>
    </source>
</reference>
<evidence type="ECO:0000256" key="1">
    <source>
        <dbReference type="ARBA" id="ARBA00022448"/>
    </source>
</evidence>